<keyword evidence="1" id="KW-1185">Reference proteome</keyword>
<dbReference type="AlphaFoldDB" id="A0A915IKY8"/>
<proteinExistence type="predicted"/>
<protein>
    <submittedName>
        <fullName evidence="2">Uncharacterized protein</fullName>
    </submittedName>
</protein>
<dbReference type="Proteomes" id="UP000887565">
    <property type="component" value="Unplaced"/>
</dbReference>
<name>A0A915IKY8_ROMCU</name>
<evidence type="ECO:0000313" key="1">
    <source>
        <dbReference type="Proteomes" id="UP000887565"/>
    </source>
</evidence>
<accession>A0A915IKY8</accession>
<sequence length="131" mass="15627">MSKASLHARVTYFHDVRQLKKNWKTLNTLSHMRRNQYLLIRKNIKFWGYDLWHGNSPDFDPTENLDEILKNKNLINNLLNVRYGSTPDRLGQLSVTRFQTFLGISIFRCTLWICCSFFIDRHRLIIEIIVA</sequence>
<reference evidence="2" key="1">
    <citation type="submission" date="2022-11" db="UniProtKB">
        <authorList>
            <consortium name="WormBaseParasite"/>
        </authorList>
    </citation>
    <scope>IDENTIFICATION</scope>
</reference>
<dbReference type="WBParaSite" id="nRc.2.0.1.t14539-RA">
    <property type="protein sequence ID" value="nRc.2.0.1.t14539-RA"/>
    <property type="gene ID" value="nRc.2.0.1.g14539"/>
</dbReference>
<evidence type="ECO:0000313" key="2">
    <source>
        <dbReference type="WBParaSite" id="nRc.2.0.1.t14539-RA"/>
    </source>
</evidence>
<organism evidence="1 2">
    <name type="scientific">Romanomermis culicivorax</name>
    <name type="common">Nematode worm</name>
    <dbReference type="NCBI Taxonomy" id="13658"/>
    <lineage>
        <taxon>Eukaryota</taxon>
        <taxon>Metazoa</taxon>
        <taxon>Ecdysozoa</taxon>
        <taxon>Nematoda</taxon>
        <taxon>Enoplea</taxon>
        <taxon>Dorylaimia</taxon>
        <taxon>Mermithida</taxon>
        <taxon>Mermithoidea</taxon>
        <taxon>Mermithidae</taxon>
        <taxon>Romanomermis</taxon>
    </lineage>
</organism>